<dbReference type="EMBL" id="UYSL01021134">
    <property type="protein sequence ID" value="VDL77344.1"/>
    <property type="molecule type" value="Genomic_DNA"/>
</dbReference>
<gene>
    <name evidence="2" type="ORF">NBR_LOCUS13755</name>
</gene>
<sequence>MQQVRTITPLQEEKIFVPCINTQHEPTVRPLQEVDFAPRDNTPHEPTKSPSKEGLGFAARKGSVTCQLSILDRVKFYVKKVIKALDTVCDPVDRISDSRKVWDDFDTYGDYVAMMLRSIPNSSRPAGIRLRHMITTAIDKDEADVLTDEVSEDV</sequence>
<proteinExistence type="predicted"/>
<name>A0A0N4YBC7_NIPBR</name>
<reference evidence="2 3" key="2">
    <citation type="submission" date="2018-11" db="EMBL/GenBank/DDBJ databases">
        <authorList>
            <consortium name="Pathogen Informatics"/>
        </authorList>
    </citation>
    <scope>NUCLEOTIDE SEQUENCE [LARGE SCALE GENOMIC DNA]</scope>
</reference>
<organism evidence="4">
    <name type="scientific">Nippostrongylus brasiliensis</name>
    <name type="common">Rat hookworm</name>
    <dbReference type="NCBI Taxonomy" id="27835"/>
    <lineage>
        <taxon>Eukaryota</taxon>
        <taxon>Metazoa</taxon>
        <taxon>Ecdysozoa</taxon>
        <taxon>Nematoda</taxon>
        <taxon>Chromadorea</taxon>
        <taxon>Rhabditida</taxon>
        <taxon>Rhabditina</taxon>
        <taxon>Rhabditomorpha</taxon>
        <taxon>Strongyloidea</taxon>
        <taxon>Heligmosomidae</taxon>
        <taxon>Nippostrongylus</taxon>
    </lineage>
</organism>
<evidence type="ECO:0000313" key="2">
    <source>
        <dbReference type="EMBL" id="VDL77344.1"/>
    </source>
</evidence>
<dbReference type="Proteomes" id="UP000271162">
    <property type="component" value="Unassembled WGS sequence"/>
</dbReference>
<evidence type="ECO:0000313" key="4">
    <source>
        <dbReference type="WBParaSite" id="NBR_0001375401-mRNA-1"/>
    </source>
</evidence>
<evidence type="ECO:0000313" key="3">
    <source>
        <dbReference type="Proteomes" id="UP000271162"/>
    </source>
</evidence>
<dbReference type="AlphaFoldDB" id="A0A0N4YBC7"/>
<protein>
    <submittedName>
        <fullName evidence="4">Integrase core domain containing protein</fullName>
    </submittedName>
</protein>
<accession>A0A0N4YBC7</accession>
<reference evidence="4" key="1">
    <citation type="submission" date="2017-02" db="UniProtKB">
        <authorList>
            <consortium name="WormBaseParasite"/>
        </authorList>
    </citation>
    <scope>IDENTIFICATION</scope>
</reference>
<feature type="compositionally biased region" description="Basic and acidic residues" evidence="1">
    <location>
        <begin position="36"/>
        <end position="51"/>
    </location>
</feature>
<feature type="region of interest" description="Disordered" evidence="1">
    <location>
        <begin position="34"/>
        <end position="55"/>
    </location>
</feature>
<evidence type="ECO:0000256" key="1">
    <source>
        <dbReference type="SAM" id="MobiDB-lite"/>
    </source>
</evidence>
<dbReference type="WBParaSite" id="NBR_0001375401-mRNA-1">
    <property type="protein sequence ID" value="NBR_0001375401-mRNA-1"/>
    <property type="gene ID" value="NBR_0001375401"/>
</dbReference>
<keyword evidence="3" id="KW-1185">Reference proteome</keyword>